<protein>
    <submittedName>
        <fullName evidence="1">Aspartate aminotransferase family protein</fullName>
    </submittedName>
</protein>
<keyword evidence="1" id="KW-0032">Aminotransferase</keyword>
<reference evidence="1" key="1">
    <citation type="submission" date="2022-12" db="EMBL/GenBank/DDBJ databases">
        <title>Draft Genome Sequences of Bacillus licheniformis and Bacillus paralicheniformis strains isolated from Irish skim milk powders.</title>
        <authorList>
            <person name="Lourenco A."/>
            <person name="Li F."/>
            <person name="Geraldine D."/>
            <person name="Tobin J.T."/>
            <person name="Butler F."/>
            <person name="Jordan K."/>
            <person name="Obrien T."/>
        </authorList>
    </citation>
    <scope>NUCLEOTIDE SEQUENCE</scope>
    <source>
        <strain evidence="1">3370</strain>
    </source>
</reference>
<dbReference type="Proteomes" id="UP001216709">
    <property type="component" value="Unassembled WGS sequence"/>
</dbReference>
<dbReference type="EMBL" id="JARAFO010000119">
    <property type="protein sequence ID" value="MDE1454396.1"/>
    <property type="molecule type" value="Genomic_DNA"/>
</dbReference>
<sequence length="167" mass="18926">HTSYTLECSRMGSSIPIYASLLAFGIEGYQEILANYIRVNLAFRKKLLQAFPNAAVTNDVSPVTTFRFYPGNVRYDEEISGAITEEEVRSINKFNEKIAETLGRYRSYTYFGSTKKQTYVYPADSRLPVPLYVQKFYSVSPYTTVDTIDHYIAFLKAHVEPSDVAAG</sequence>
<organism evidence="1 2">
    <name type="scientific">Bacillus paralicheniformis</name>
    <dbReference type="NCBI Taxonomy" id="1648923"/>
    <lineage>
        <taxon>Bacteria</taxon>
        <taxon>Bacillati</taxon>
        <taxon>Bacillota</taxon>
        <taxon>Bacilli</taxon>
        <taxon>Bacillales</taxon>
        <taxon>Bacillaceae</taxon>
        <taxon>Bacillus</taxon>
    </lineage>
</organism>
<gene>
    <name evidence="1" type="ORF">PVN32_19760</name>
</gene>
<keyword evidence="1" id="KW-0808">Transferase</keyword>
<evidence type="ECO:0000313" key="1">
    <source>
        <dbReference type="EMBL" id="MDE1454396.1"/>
    </source>
</evidence>
<dbReference type="InterPro" id="IPR015424">
    <property type="entry name" value="PyrdxlP-dep_Trfase"/>
</dbReference>
<dbReference type="AlphaFoldDB" id="A0AAW6KLK6"/>
<dbReference type="GO" id="GO:0008483">
    <property type="term" value="F:transaminase activity"/>
    <property type="evidence" value="ECO:0007669"/>
    <property type="project" value="UniProtKB-KW"/>
</dbReference>
<name>A0AAW6KLK6_9BACI</name>
<comment type="caution">
    <text evidence="1">The sequence shown here is derived from an EMBL/GenBank/DDBJ whole genome shotgun (WGS) entry which is preliminary data.</text>
</comment>
<dbReference type="SUPFAM" id="SSF53383">
    <property type="entry name" value="PLP-dependent transferases"/>
    <property type="match status" value="1"/>
</dbReference>
<accession>A0AAW6KLK6</accession>
<feature type="non-terminal residue" evidence="1">
    <location>
        <position position="1"/>
    </location>
</feature>
<evidence type="ECO:0000313" key="2">
    <source>
        <dbReference type="Proteomes" id="UP001216709"/>
    </source>
</evidence>
<proteinExistence type="predicted"/>